<comment type="catalytic activity">
    <reaction evidence="1">
        <text>S-ubiquitinyl-[E2 ubiquitin-conjugating enzyme]-L-cysteine + [acceptor protein]-L-lysine = [E2 ubiquitin-conjugating enzyme]-L-cysteine + N(6)-ubiquitinyl-[acceptor protein]-L-lysine.</text>
        <dbReference type="EC" id="2.3.2.27"/>
    </reaction>
</comment>
<keyword evidence="5" id="KW-0418">Kinase</keyword>
<evidence type="ECO:0000256" key="1">
    <source>
        <dbReference type="ARBA" id="ARBA00000900"/>
    </source>
</evidence>
<accession>A0ABD1WPJ2</accession>
<dbReference type="PANTHER" id="PTHR45647">
    <property type="entry name" value="OS02G0152300 PROTEIN"/>
    <property type="match status" value="1"/>
</dbReference>
<dbReference type="EMBL" id="JBFOLJ010000003">
    <property type="protein sequence ID" value="KAL2550608.1"/>
    <property type="molecule type" value="Genomic_DNA"/>
</dbReference>
<dbReference type="AlphaFoldDB" id="A0ABD1WPJ2"/>
<dbReference type="Gene3D" id="1.10.510.10">
    <property type="entry name" value="Transferase(Phosphotransferase) domain 1"/>
    <property type="match status" value="1"/>
</dbReference>
<gene>
    <name evidence="5" type="ORF">Fot_12138</name>
</gene>
<dbReference type="InterPro" id="IPR000719">
    <property type="entry name" value="Prot_kinase_dom"/>
</dbReference>
<dbReference type="GO" id="GO:0061630">
    <property type="term" value="F:ubiquitin protein ligase activity"/>
    <property type="evidence" value="ECO:0007669"/>
    <property type="project" value="UniProtKB-EC"/>
</dbReference>
<keyword evidence="5" id="KW-0723">Serine/threonine-protein kinase</keyword>
<dbReference type="Proteomes" id="UP001604277">
    <property type="component" value="Unassembled WGS sequence"/>
</dbReference>
<dbReference type="InterPro" id="IPR001245">
    <property type="entry name" value="Ser-Thr/Tyr_kinase_cat_dom"/>
</dbReference>
<dbReference type="Pfam" id="PF07714">
    <property type="entry name" value="PK_Tyr_Ser-Thr"/>
    <property type="match status" value="1"/>
</dbReference>
<evidence type="ECO:0000256" key="2">
    <source>
        <dbReference type="ARBA" id="ARBA00012483"/>
    </source>
</evidence>
<protein>
    <recommendedName>
        <fullName evidence="2">RING-type E3 ubiquitin transferase</fullName>
        <ecNumber evidence="2">2.3.2.27</ecNumber>
    </recommendedName>
</protein>
<dbReference type="EC" id="2.3.2.27" evidence="2"/>
<evidence type="ECO:0000313" key="6">
    <source>
        <dbReference type="Proteomes" id="UP001604277"/>
    </source>
</evidence>
<reference evidence="6" key="1">
    <citation type="submission" date="2024-07" db="EMBL/GenBank/DDBJ databases">
        <title>Two chromosome-level genome assemblies of Korean endemic species Abeliophyllum distichum and Forsythia ovata (Oleaceae).</title>
        <authorList>
            <person name="Jang H."/>
        </authorList>
    </citation>
    <scope>NUCLEOTIDE SEQUENCE [LARGE SCALE GENOMIC DNA]</scope>
</reference>
<proteinExistence type="predicted"/>
<name>A0ABD1WPJ2_9LAMI</name>
<dbReference type="SUPFAM" id="SSF56112">
    <property type="entry name" value="Protein kinase-like (PK-like)"/>
    <property type="match status" value="1"/>
</dbReference>
<dbReference type="InterPro" id="IPR011009">
    <property type="entry name" value="Kinase-like_dom_sf"/>
</dbReference>
<evidence type="ECO:0000256" key="3">
    <source>
        <dbReference type="ARBA" id="ARBA00022786"/>
    </source>
</evidence>
<sequence length="212" mass="24344">MVGFCSELNCIIFEYMHNGCLHDALLLTERNSKGKNKAVSWHARIRIAAEECSALGFLHKTQPMPLIHGNLNPSNIILDRNNVAKVYGLKPPWLYDNSNRKSDIQAFGNLVLQLLIGRNWGPPMDIAPIIGDLDHLEQENVVRKRKRESQPFKDEKYMRVRSKESETPPWLKSPVTYARERENAVNLPPCKAIKVRPAKIRKKPLFLQKGQR</sequence>
<keyword evidence="6" id="KW-1185">Reference proteome</keyword>
<evidence type="ECO:0000259" key="4">
    <source>
        <dbReference type="PROSITE" id="PS50011"/>
    </source>
</evidence>
<dbReference type="GO" id="GO:0004674">
    <property type="term" value="F:protein serine/threonine kinase activity"/>
    <property type="evidence" value="ECO:0007669"/>
    <property type="project" value="UniProtKB-KW"/>
</dbReference>
<comment type="caution">
    <text evidence="5">The sequence shown here is derived from an EMBL/GenBank/DDBJ whole genome shotgun (WGS) entry which is preliminary data.</text>
</comment>
<keyword evidence="5" id="KW-0808">Transferase</keyword>
<evidence type="ECO:0000313" key="5">
    <source>
        <dbReference type="EMBL" id="KAL2550608.1"/>
    </source>
</evidence>
<organism evidence="5 6">
    <name type="scientific">Forsythia ovata</name>
    <dbReference type="NCBI Taxonomy" id="205694"/>
    <lineage>
        <taxon>Eukaryota</taxon>
        <taxon>Viridiplantae</taxon>
        <taxon>Streptophyta</taxon>
        <taxon>Embryophyta</taxon>
        <taxon>Tracheophyta</taxon>
        <taxon>Spermatophyta</taxon>
        <taxon>Magnoliopsida</taxon>
        <taxon>eudicotyledons</taxon>
        <taxon>Gunneridae</taxon>
        <taxon>Pentapetalae</taxon>
        <taxon>asterids</taxon>
        <taxon>lamiids</taxon>
        <taxon>Lamiales</taxon>
        <taxon>Oleaceae</taxon>
        <taxon>Forsythieae</taxon>
        <taxon>Forsythia</taxon>
    </lineage>
</organism>
<dbReference type="InterPro" id="IPR051348">
    <property type="entry name" value="U-box_ubiquitin_ligases"/>
</dbReference>
<dbReference type="PANTHER" id="PTHR45647:SF56">
    <property type="entry name" value="U-BOX DOMAIN-CONTAINING PROTEIN 50-RELATED"/>
    <property type="match status" value="1"/>
</dbReference>
<feature type="domain" description="Protein kinase" evidence="4">
    <location>
        <begin position="1"/>
        <end position="212"/>
    </location>
</feature>
<keyword evidence="3" id="KW-0833">Ubl conjugation pathway</keyword>
<dbReference type="PROSITE" id="PS50011">
    <property type="entry name" value="PROTEIN_KINASE_DOM"/>
    <property type="match status" value="1"/>
</dbReference>